<dbReference type="Pfam" id="PF14950">
    <property type="entry name" value="DUF4502"/>
    <property type="match status" value="1"/>
</dbReference>
<evidence type="ECO:0000256" key="1">
    <source>
        <dbReference type="SAM" id="MobiDB-lite"/>
    </source>
</evidence>
<dbReference type="PANTHER" id="PTHR34347:SF1">
    <property type="entry name" value="DNA REPAIR-SCAFFOLDING PROTEIN"/>
    <property type="match status" value="1"/>
</dbReference>
<dbReference type="GO" id="GO:0000228">
    <property type="term" value="C:nuclear chromosome"/>
    <property type="evidence" value="ECO:0007669"/>
    <property type="project" value="TreeGrafter"/>
</dbReference>
<dbReference type="InterPro" id="IPR028026">
    <property type="entry name" value="DUF4502"/>
</dbReference>
<feature type="compositionally biased region" description="Polar residues" evidence="1">
    <location>
        <begin position="52"/>
        <end position="61"/>
    </location>
</feature>
<feature type="compositionally biased region" description="Polar residues" evidence="1">
    <location>
        <begin position="90"/>
        <end position="102"/>
    </location>
</feature>
<feature type="domain" description="DUF4502" evidence="2">
    <location>
        <begin position="6"/>
        <end position="116"/>
    </location>
</feature>
<reference evidence="3" key="2">
    <citation type="submission" date="2025-09" db="UniProtKB">
        <authorList>
            <consortium name="Ensembl"/>
        </authorList>
    </citation>
    <scope>IDENTIFICATION</scope>
</reference>
<evidence type="ECO:0000259" key="2">
    <source>
        <dbReference type="Pfam" id="PF14950"/>
    </source>
</evidence>
<dbReference type="OMA" id="KHHELSS"/>
<feature type="compositionally biased region" description="Basic and acidic residues" evidence="1">
    <location>
        <begin position="62"/>
        <end position="83"/>
    </location>
</feature>
<dbReference type="GO" id="GO:0005654">
    <property type="term" value="C:nucleoplasm"/>
    <property type="evidence" value="ECO:0007669"/>
    <property type="project" value="TreeGrafter"/>
</dbReference>
<dbReference type="STRING" id="379532.ENSPCOP00000026686"/>
<dbReference type="InterPro" id="IPR053054">
    <property type="entry name" value="DNA_repair-scaffolding"/>
</dbReference>
<feature type="region of interest" description="Disordered" evidence="1">
    <location>
        <begin position="50"/>
        <end position="122"/>
    </location>
</feature>
<feature type="compositionally biased region" description="Basic and acidic residues" evidence="1">
    <location>
        <begin position="106"/>
        <end position="122"/>
    </location>
</feature>
<evidence type="ECO:0000313" key="3">
    <source>
        <dbReference type="Ensembl" id="ENSPCOP00000026686.1"/>
    </source>
</evidence>
<dbReference type="GO" id="GO:0070202">
    <property type="term" value="P:regulation of establishment of protein localization to chromosome"/>
    <property type="evidence" value="ECO:0007669"/>
    <property type="project" value="TreeGrafter"/>
</dbReference>
<protein>
    <recommendedName>
        <fullName evidence="2">DUF4502 domain-containing protein</fullName>
    </recommendedName>
</protein>
<reference evidence="3" key="1">
    <citation type="submission" date="2025-08" db="UniProtKB">
        <authorList>
            <consortium name="Ensembl"/>
        </authorList>
    </citation>
    <scope>IDENTIFICATION</scope>
</reference>
<accession>A0A2K6GKA7</accession>
<sequence>MPKIARKKRNWDIEYPSFPGEKPLQLRRAGLRTAGAAASLSKAWLRCGEGFQDTSGTPSLTTEKKTVTEKHLELSPRPKKETTTSKSTSGLTDITWSSSGSDLSDEDKTLSKSQRDNEHGNY</sequence>
<proteinExistence type="predicted"/>
<feature type="region of interest" description="Disordered" evidence="1">
    <location>
        <begin position="1"/>
        <end position="20"/>
    </location>
</feature>
<keyword evidence="4" id="KW-1185">Reference proteome</keyword>
<dbReference type="AlphaFoldDB" id="A0A2K6GKA7"/>
<dbReference type="Proteomes" id="UP000233160">
    <property type="component" value="Unassembled WGS sequence"/>
</dbReference>
<organism evidence="3 4">
    <name type="scientific">Propithecus coquereli</name>
    <name type="common">Coquerel's sifaka</name>
    <name type="synonym">Propithecus verreauxi coquereli</name>
    <dbReference type="NCBI Taxonomy" id="379532"/>
    <lineage>
        <taxon>Eukaryota</taxon>
        <taxon>Metazoa</taxon>
        <taxon>Chordata</taxon>
        <taxon>Craniata</taxon>
        <taxon>Vertebrata</taxon>
        <taxon>Euteleostomi</taxon>
        <taxon>Mammalia</taxon>
        <taxon>Eutheria</taxon>
        <taxon>Euarchontoglires</taxon>
        <taxon>Primates</taxon>
        <taxon>Strepsirrhini</taxon>
        <taxon>Lemuriformes</taxon>
        <taxon>Indriidae</taxon>
        <taxon>Propithecus</taxon>
    </lineage>
</organism>
<name>A0A2K6GKA7_PROCO</name>
<dbReference type="GeneTree" id="ENSGT00940000164631"/>
<dbReference type="Ensembl" id="ENSPCOT00000037455.1">
    <property type="protein sequence ID" value="ENSPCOP00000026686.1"/>
    <property type="gene ID" value="ENSPCOG00000025760.1"/>
</dbReference>
<dbReference type="PANTHER" id="PTHR34347">
    <property type="entry name" value="DNA REPAIR-SCAFFOLDING PROTEIN SPIDR"/>
    <property type="match status" value="1"/>
</dbReference>
<dbReference type="GO" id="GO:0000724">
    <property type="term" value="P:double-strand break repair via homologous recombination"/>
    <property type="evidence" value="ECO:0007669"/>
    <property type="project" value="TreeGrafter"/>
</dbReference>
<evidence type="ECO:0000313" key="4">
    <source>
        <dbReference type="Proteomes" id="UP000233160"/>
    </source>
</evidence>